<gene>
    <name evidence="2" type="ORF">BJ508DRAFT_337152</name>
</gene>
<dbReference type="EMBL" id="ML120344">
    <property type="protein sequence ID" value="RPA70498.1"/>
    <property type="molecule type" value="Genomic_DNA"/>
</dbReference>
<dbReference type="AlphaFoldDB" id="A0A3N4HB57"/>
<evidence type="ECO:0000313" key="2">
    <source>
        <dbReference type="EMBL" id="RPA70498.1"/>
    </source>
</evidence>
<dbReference type="Proteomes" id="UP000275078">
    <property type="component" value="Unassembled WGS sequence"/>
</dbReference>
<sequence length="244" mass="27199">MALSKSTVKSSLPNNIPIDTKRNRNHPPPSRRRHHPQLQQDSEEGYEGDSSSNSDSDSELDEDPIGIKNSVTTIEQEPENLYPPRYDDLPTVVLPPPRPPAPAPTPGKRITPLTLRLKRPTPPTGGNEPLEKRRRRSSWVVTESEHFGLSPSKSDEADWDSSYNTFLNLPRSPKHPFVRFDYPADSEASTIRLLDLEYSARSESEASTILESAMPRTVDPARTILVAPSEEGQFGGSDKENIKP</sequence>
<proteinExistence type="predicted"/>
<accession>A0A3N4HB57</accession>
<evidence type="ECO:0000256" key="1">
    <source>
        <dbReference type="SAM" id="MobiDB-lite"/>
    </source>
</evidence>
<feature type="compositionally biased region" description="Basic residues" evidence="1">
    <location>
        <begin position="23"/>
        <end position="36"/>
    </location>
</feature>
<keyword evidence="3" id="KW-1185">Reference proteome</keyword>
<feature type="compositionally biased region" description="Low complexity" evidence="1">
    <location>
        <begin position="106"/>
        <end position="115"/>
    </location>
</feature>
<name>A0A3N4HB57_ASCIM</name>
<organism evidence="2 3">
    <name type="scientific">Ascobolus immersus RN42</name>
    <dbReference type="NCBI Taxonomy" id="1160509"/>
    <lineage>
        <taxon>Eukaryota</taxon>
        <taxon>Fungi</taxon>
        <taxon>Dikarya</taxon>
        <taxon>Ascomycota</taxon>
        <taxon>Pezizomycotina</taxon>
        <taxon>Pezizomycetes</taxon>
        <taxon>Pezizales</taxon>
        <taxon>Ascobolaceae</taxon>
        <taxon>Ascobolus</taxon>
    </lineage>
</organism>
<protein>
    <submittedName>
        <fullName evidence="2">Uncharacterized protein</fullName>
    </submittedName>
</protein>
<feature type="compositionally biased region" description="Pro residues" evidence="1">
    <location>
        <begin position="93"/>
        <end position="105"/>
    </location>
</feature>
<feature type="compositionally biased region" description="Polar residues" evidence="1">
    <location>
        <begin position="1"/>
        <end position="14"/>
    </location>
</feature>
<reference evidence="2 3" key="1">
    <citation type="journal article" date="2018" name="Nat. Ecol. Evol.">
        <title>Pezizomycetes genomes reveal the molecular basis of ectomycorrhizal truffle lifestyle.</title>
        <authorList>
            <person name="Murat C."/>
            <person name="Payen T."/>
            <person name="Noel B."/>
            <person name="Kuo A."/>
            <person name="Morin E."/>
            <person name="Chen J."/>
            <person name="Kohler A."/>
            <person name="Krizsan K."/>
            <person name="Balestrini R."/>
            <person name="Da Silva C."/>
            <person name="Montanini B."/>
            <person name="Hainaut M."/>
            <person name="Levati E."/>
            <person name="Barry K.W."/>
            <person name="Belfiori B."/>
            <person name="Cichocki N."/>
            <person name="Clum A."/>
            <person name="Dockter R.B."/>
            <person name="Fauchery L."/>
            <person name="Guy J."/>
            <person name="Iotti M."/>
            <person name="Le Tacon F."/>
            <person name="Lindquist E.A."/>
            <person name="Lipzen A."/>
            <person name="Malagnac F."/>
            <person name="Mello A."/>
            <person name="Molinier V."/>
            <person name="Miyauchi S."/>
            <person name="Poulain J."/>
            <person name="Riccioni C."/>
            <person name="Rubini A."/>
            <person name="Sitrit Y."/>
            <person name="Splivallo R."/>
            <person name="Traeger S."/>
            <person name="Wang M."/>
            <person name="Zifcakova L."/>
            <person name="Wipf D."/>
            <person name="Zambonelli A."/>
            <person name="Paolocci F."/>
            <person name="Nowrousian M."/>
            <person name="Ottonello S."/>
            <person name="Baldrian P."/>
            <person name="Spatafora J.W."/>
            <person name="Henrissat B."/>
            <person name="Nagy L.G."/>
            <person name="Aury J.M."/>
            <person name="Wincker P."/>
            <person name="Grigoriev I.V."/>
            <person name="Bonfante P."/>
            <person name="Martin F.M."/>
        </authorList>
    </citation>
    <scope>NUCLEOTIDE SEQUENCE [LARGE SCALE GENOMIC DNA]</scope>
    <source>
        <strain evidence="2 3">RN42</strain>
    </source>
</reference>
<evidence type="ECO:0000313" key="3">
    <source>
        <dbReference type="Proteomes" id="UP000275078"/>
    </source>
</evidence>
<feature type="region of interest" description="Disordered" evidence="1">
    <location>
        <begin position="1"/>
        <end position="137"/>
    </location>
</feature>